<dbReference type="Pfam" id="PF13472">
    <property type="entry name" value="Lipase_GDSL_2"/>
    <property type="match status" value="1"/>
</dbReference>
<dbReference type="InterPro" id="IPR051532">
    <property type="entry name" value="Ester_Hydrolysis_Enzymes"/>
</dbReference>
<proteinExistence type="predicted"/>
<dbReference type="CDD" id="cd00229">
    <property type="entry name" value="SGNH_hydrolase"/>
    <property type="match status" value="1"/>
</dbReference>
<name>A0A917WDB8_9ACTN</name>
<dbReference type="PANTHER" id="PTHR30383">
    <property type="entry name" value="THIOESTERASE 1/PROTEASE 1/LYSOPHOSPHOLIPASE L1"/>
    <property type="match status" value="1"/>
</dbReference>
<reference evidence="2" key="1">
    <citation type="journal article" date="2014" name="Int. J. Syst. Evol. Microbiol.">
        <title>Complete genome sequence of Corynebacterium casei LMG S-19264T (=DSM 44701T), isolated from a smear-ripened cheese.</title>
        <authorList>
            <consortium name="US DOE Joint Genome Institute (JGI-PGF)"/>
            <person name="Walter F."/>
            <person name="Albersmeier A."/>
            <person name="Kalinowski J."/>
            <person name="Ruckert C."/>
        </authorList>
    </citation>
    <scope>NUCLEOTIDE SEQUENCE</scope>
    <source>
        <strain evidence="2">CGMCC 4.7308</strain>
    </source>
</reference>
<reference evidence="2" key="2">
    <citation type="submission" date="2020-09" db="EMBL/GenBank/DDBJ databases">
        <authorList>
            <person name="Sun Q."/>
            <person name="Zhou Y."/>
        </authorList>
    </citation>
    <scope>NUCLEOTIDE SEQUENCE</scope>
    <source>
        <strain evidence="2">CGMCC 4.7308</strain>
    </source>
</reference>
<dbReference type="EMBL" id="BMNA01000002">
    <property type="protein sequence ID" value="GGL92236.1"/>
    <property type="molecule type" value="Genomic_DNA"/>
</dbReference>
<dbReference type="InterPro" id="IPR036514">
    <property type="entry name" value="SGNH_hydro_sf"/>
</dbReference>
<evidence type="ECO:0000259" key="1">
    <source>
        <dbReference type="Pfam" id="PF13472"/>
    </source>
</evidence>
<dbReference type="GO" id="GO:0004622">
    <property type="term" value="F:phosphatidylcholine lysophospholipase activity"/>
    <property type="evidence" value="ECO:0007669"/>
    <property type="project" value="TreeGrafter"/>
</dbReference>
<evidence type="ECO:0000313" key="3">
    <source>
        <dbReference type="Proteomes" id="UP000655208"/>
    </source>
</evidence>
<dbReference type="InterPro" id="IPR013830">
    <property type="entry name" value="SGNH_hydro"/>
</dbReference>
<dbReference type="Gene3D" id="3.40.50.1110">
    <property type="entry name" value="SGNH hydrolase"/>
    <property type="match status" value="1"/>
</dbReference>
<dbReference type="Proteomes" id="UP000655208">
    <property type="component" value="Unassembled WGS sequence"/>
</dbReference>
<dbReference type="PANTHER" id="PTHR30383:SF5">
    <property type="entry name" value="SGNH HYDROLASE-TYPE ESTERASE DOMAIN-CONTAINING PROTEIN"/>
    <property type="match status" value="1"/>
</dbReference>
<protein>
    <recommendedName>
        <fullName evidence="1">SGNH hydrolase-type esterase domain-containing protein</fullName>
    </recommendedName>
</protein>
<feature type="domain" description="SGNH hydrolase-type esterase" evidence="1">
    <location>
        <begin position="92"/>
        <end position="268"/>
    </location>
</feature>
<dbReference type="SUPFAM" id="SSF52266">
    <property type="entry name" value="SGNH hydrolase"/>
    <property type="match status" value="1"/>
</dbReference>
<comment type="caution">
    <text evidence="2">The sequence shown here is derived from an EMBL/GenBank/DDBJ whole genome shotgun (WGS) entry which is preliminary data.</text>
</comment>
<accession>A0A917WDB8</accession>
<gene>
    <name evidence="2" type="ORF">GCM10011594_09990</name>
</gene>
<evidence type="ECO:0000313" key="2">
    <source>
        <dbReference type="EMBL" id="GGL92236.1"/>
    </source>
</evidence>
<organism evidence="2 3">
    <name type="scientific">Nakamurella endophytica</name>
    <dbReference type="NCBI Taxonomy" id="1748367"/>
    <lineage>
        <taxon>Bacteria</taxon>
        <taxon>Bacillati</taxon>
        <taxon>Actinomycetota</taxon>
        <taxon>Actinomycetes</taxon>
        <taxon>Nakamurellales</taxon>
        <taxon>Nakamurellaceae</taxon>
        <taxon>Nakamurella</taxon>
    </lineage>
</organism>
<dbReference type="AlphaFoldDB" id="A0A917WDB8"/>
<dbReference type="RefSeq" id="WP_188940409.1">
    <property type="nucleotide sequence ID" value="NZ_BMNA01000002.1"/>
</dbReference>
<sequence>MRPLPRLSDDQQTVLRYTRPGQWPFLARNPVLPAAETRLLADSLGCTAADVGAAHHEQRETVRRAAAEELTDAGTRRLVEHLPLGDGDRVVAVGDSVTADRLGWFEMLSAALSLAGPIPVATENLALSGSTTADAIERFDLLEAARPTRVLLMLGTNDARSHGRRTDHTMISPDETRRNLLALLDMVRADLGAEVTVLTPPAALQGRIDRFFRELPLRWRAADIAEVADTVRRVDPDALDVHAAMAGEQLGDLLESDGIHPSVAGQRVIFRTVLRGLATQPSRTARAGGGHLS</sequence>
<keyword evidence="3" id="KW-1185">Reference proteome</keyword>